<evidence type="ECO:0000313" key="12">
    <source>
        <dbReference type="Proteomes" id="UP001168877"/>
    </source>
</evidence>
<evidence type="ECO:0000256" key="7">
    <source>
        <dbReference type="ARBA" id="ARBA00023136"/>
    </source>
</evidence>
<comment type="caution">
    <text evidence="10">Lacks conserved residue(s) required for the propagation of feature annotation.</text>
</comment>
<keyword evidence="5" id="KW-0677">Repeat</keyword>
<proteinExistence type="inferred from homology"/>
<evidence type="ECO:0000256" key="6">
    <source>
        <dbReference type="ARBA" id="ARBA00022989"/>
    </source>
</evidence>
<dbReference type="PROSITE" id="PS50920">
    <property type="entry name" value="SOLCAR"/>
    <property type="match status" value="2"/>
</dbReference>
<gene>
    <name evidence="11" type="ORF">LWI29_026082</name>
</gene>
<comment type="subcellular location">
    <subcellularLocation>
        <location evidence="1 10">Membrane</location>
        <topology evidence="1 10">Multi-pass membrane protein</topology>
    </subcellularLocation>
</comment>
<evidence type="ECO:0000256" key="1">
    <source>
        <dbReference type="ARBA" id="ARBA00004141"/>
    </source>
</evidence>
<feature type="transmembrane region" description="Helical" evidence="10">
    <location>
        <begin position="296"/>
        <end position="317"/>
    </location>
</feature>
<dbReference type="SUPFAM" id="SSF103506">
    <property type="entry name" value="Mitochondrial carrier"/>
    <property type="match status" value="1"/>
</dbReference>
<comment type="subunit">
    <text evidence="10">Monomer.</text>
</comment>
<dbReference type="InterPro" id="IPR023395">
    <property type="entry name" value="MCP_dom_sf"/>
</dbReference>
<keyword evidence="6 10" id="KW-1133">Transmembrane helix</keyword>
<evidence type="ECO:0000256" key="9">
    <source>
        <dbReference type="RuleBase" id="RU000488"/>
    </source>
</evidence>
<evidence type="ECO:0000256" key="2">
    <source>
        <dbReference type="ARBA" id="ARBA00006375"/>
    </source>
</evidence>
<dbReference type="EMBL" id="JAUESC010000385">
    <property type="protein sequence ID" value="KAK0579414.1"/>
    <property type="molecule type" value="Genomic_DNA"/>
</dbReference>
<evidence type="ECO:0000256" key="5">
    <source>
        <dbReference type="ARBA" id="ARBA00022737"/>
    </source>
</evidence>
<protein>
    <recommendedName>
        <fullName evidence="10">ADP/ATP translocase</fullName>
    </recommendedName>
    <alternativeName>
        <fullName evidence="10">ADP,ATP carrier protein</fullName>
    </alternativeName>
</protein>
<dbReference type="GO" id="GO:0005471">
    <property type="term" value="F:ATP:ADP antiporter activity"/>
    <property type="evidence" value="ECO:0007669"/>
    <property type="project" value="UniProtKB-UniRule"/>
</dbReference>
<reference evidence="11" key="1">
    <citation type="journal article" date="2022" name="Plant J.">
        <title>Strategies of tolerance reflected in two North American maple genomes.</title>
        <authorList>
            <person name="McEvoy S.L."/>
            <person name="Sezen U.U."/>
            <person name="Trouern-Trend A."/>
            <person name="McMahon S.M."/>
            <person name="Schaberg P.G."/>
            <person name="Yang J."/>
            <person name="Wegrzyn J.L."/>
            <person name="Swenson N.G."/>
        </authorList>
    </citation>
    <scope>NUCLEOTIDE SEQUENCE</scope>
    <source>
        <strain evidence="11">NS2018</strain>
    </source>
</reference>
<evidence type="ECO:0000313" key="11">
    <source>
        <dbReference type="EMBL" id="KAK0579414.1"/>
    </source>
</evidence>
<keyword evidence="3 9" id="KW-0813">Transport</keyword>
<evidence type="ECO:0000256" key="4">
    <source>
        <dbReference type="ARBA" id="ARBA00022692"/>
    </source>
</evidence>
<comment type="caution">
    <text evidence="11">The sequence shown here is derived from an EMBL/GenBank/DDBJ whole genome shotgun (WGS) entry which is preliminary data.</text>
</comment>
<dbReference type="GO" id="GO:0005743">
    <property type="term" value="C:mitochondrial inner membrane"/>
    <property type="evidence" value="ECO:0007669"/>
    <property type="project" value="InterPro"/>
</dbReference>
<evidence type="ECO:0000256" key="8">
    <source>
        <dbReference type="PROSITE-ProRule" id="PRU00282"/>
    </source>
</evidence>
<dbReference type="Pfam" id="PF00153">
    <property type="entry name" value="Mito_carr"/>
    <property type="match status" value="2"/>
</dbReference>
<dbReference type="Proteomes" id="UP001168877">
    <property type="component" value="Unassembled WGS sequence"/>
</dbReference>
<feature type="repeat" description="Solcar" evidence="8">
    <location>
        <begin position="232"/>
        <end position="316"/>
    </location>
</feature>
<sequence length="338" mass="37644">MQVSQVNCKMENGSSLHPSIYVKIQGQPFSFINTFHKSQASSTGVCGVLAYANGVSRRLFRPACQGSASSTVTPTSPVFVGAPSEKGKYNSLQIHAILIRFASTMATAPIKRVVFLTQCQNEMIKSGRLSHPYKGIGDCFARTIRSEGIRSLWRGNTAYILERIFSMVIREPLNNCFIGSLYNSEDKDGYKEWLAANFLAIATYKFLVYPLEYAQTRLANDISTCSKNKPEAGAMAKYALNIICSKLPTYPMDTVRRRMMMRSGEAVKYKNCWNAFSQILKNEGVKSLFKGAGAEVLIMPLFIGVSWLLLDLSLMVWPHKGHFSTKRKNGGNDSNNSY</sequence>
<accession>A0AA39V926</accession>
<dbReference type="InterPro" id="IPR018108">
    <property type="entry name" value="MCP_transmembrane"/>
</dbReference>
<dbReference type="AlphaFoldDB" id="A0AA39V926"/>
<keyword evidence="7 8" id="KW-0472">Membrane</keyword>
<dbReference type="PANTHER" id="PTHR45635">
    <property type="entry name" value="ADP,ATP CARRIER PROTEIN 1-RELATED-RELATED"/>
    <property type="match status" value="1"/>
</dbReference>
<keyword evidence="4 8" id="KW-0812">Transmembrane</keyword>
<dbReference type="GO" id="GO:1990544">
    <property type="term" value="P:mitochondrial ATP transmembrane transport"/>
    <property type="evidence" value="ECO:0007669"/>
    <property type="project" value="InterPro"/>
</dbReference>
<keyword evidence="12" id="KW-1185">Reference proteome</keyword>
<comment type="similarity">
    <text evidence="2 9">Belongs to the mitochondrial carrier (TC 2.A.29) family.</text>
</comment>
<dbReference type="PANTHER" id="PTHR45635:SF23">
    <property type="entry name" value="ADP_ATP TRANSLOCASE"/>
    <property type="match status" value="1"/>
</dbReference>
<name>A0AA39V926_ACESA</name>
<dbReference type="Gene3D" id="1.50.40.10">
    <property type="entry name" value="Mitochondrial carrier domain"/>
    <property type="match status" value="1"/>
</dbReference>
<dbReference type="GO" id="GO:0140021">
    <property type="term" value="P:mitochondrial ADP transmembrane transport"/>
    <property type="evidence" value="ECO:0007669"/>
    <property type="project" value="InterPro"/>
</dbReference>
<feature type="repeat" description="Solcar" evidence="8">
    <location>
        <begin position="94"/>
        <end position="180"/>
    </location>
</feature>
<evidence type="ECO:0000256" key="3">
    <source>
        <dbReference type="ARBA" id="ARBA00022448"/>
    </source>
</evidence>
<comment type="function">
    <text evidence="10">Catalyzes the exchange of ADP and ATP across the membrane.</text>
</comment>
<dbReference type="InterPro" id="IPR002113">
    <property type="entry name" value="ADT_euk_type"/>
</dbReference>
<organism evidence="11 12">
    <name type="scientific">Acer saccharum</name>
    <name type="common">Sugar maple</name>
    <dbReference type="NCBI Taxonomy" id="4024"/>
    <lineage>
        <taxon>Eukaryota</taxon>
        <taxon>Viridiplantae</taxon>
        <taxon>Streptophyta</taxon>
        <taxon>Embryophyta</taxon>
        <taxon>Tracheophyta</taxon>
        <taxon>Spermatophyta</taxon>
        <taxon>Magnoliopsida</taxon>
        <taxon>eudicotyledons</taxon>
        <taxon>Gunneridae</taxon>
        <taxon>Pentapetalae</taxon>
        <taxon>rosids</taxon>
        <taxon>malvids</taxon>
        <taxon>Sapindales</taxon>
        <taxon>Sapindaceae</taxon>
        <taxon>Hippocastanoideae</taxon>
        <taxon>Acereae</taxon>
        <taxon>Acer</taxon>
    </lineage>
</organism>
<reference evidence="11" key="2">
    <citation type="submission" date="2023-06" db="EMBL/GenBank/DDBJ databases">
        <authorList>
            <person name="Swenson N.G."/>
            <person name="Wegrzyn J.L."/>
            <person name="Mcevoy S.L."/>
        </authorList>
    </citation>
    <scope>NUCLEOTIDE SEQUENCE</scope>
    <source>
        <strain evidence="11">NS2018</strain>
        <tissue evidence="11">Leaf</tissue>
    </source>
</reference>
<evidence type="ECO:0000256" key="10">
    <source>
        <dbReference type="RuleBase" id="RU368008"/>
    </source>
</evidence>